<comment type="caution">
    <text evidence="4">The sequence shown here is derived from an EMBL/GenBank/DDBJ whole genome shotgun (WGS) entry which is preliminary data.</text>
</comment>
<feature type="binding site" evidence="2">
    <location>
        <position position="156"/>
    </location>
    <ligand>
        <name>Mn(2+)</name>
        <dbReference type="ChEBI" id="CHEBI:29035"/>
        <label>2</label>
    </ligand>
</feature>
<dbReference type="SUPFAM" id="SSF55031">
    <property type="entry name" value="Bacterial exopeptidase dimerisation domain"/>
    <property type="match status" value="1"/>
</dbReference>
<organism evidence="4 5">
    <name type="scientific">Thermohalobaculum xanthum</name>
    <dbReference type="NCBI Taxonomy" id="2753746"/>
    <lineage>
        <taxon>Bacteria</taxon>
        <taxon>Pseudomonadati</taxon>
        <taxon>Pseudomonadota</taxon>
        <taxon>Alphaproteobacteria</taxon>
        <taxon>Rhodobacterales</taxon>
        <taxon>Paracoccaceae</taxon>
        <taxon>Thermohalobaculum</taxon>
    </lineage>
</organism>
<feature type="binding site" evidence="2">
    <location>
        <position position="97"/>
    </location>
    <ligand>
        <name>Mn(2+)</name>
        <dbReference type="ChEBI" id="CHEBI:29035"/>
        <label>2</label>
    </ligand>
</feature>
<keyword evidence="2" id="KW-0464">Manganese</keyword>
<dbReference type="PANTHER" id="PTHR11014">
    <property type="entry name" value="PEPTIDASE M20 FAMILY MEMBER"/>
    <property type="match status" value="1"/>
</dbReference>
<evidence type="ECO:0000313" key="5">
    <source>
        <dbReference type="Proteomes" id="UP000655420"/>
    </source>
</evidence>
<dbReference type="InterPro" id="IPR002933">
    <property type="entry name" value="Peptidase_M20"/>
</dbReference>
<dbReference type="FunFam" id="3.30.70.360:FF:000001">
    <property type="entry name" value="N-acetyldiaminopimelate deacetylase"/>
    <property type="match status" value="1"/>
</dbReference>
<dbReference type="Gene3D" id="3.40.630.10">
    <property type="entry name" value="Zn peptidases"/>
    <property type="match status" value="1"/>
</dbReference>
<comment type="cofactor">
    <cofactor evidence="2">
        <name>Mn(2+)</name>
        <dbReference type="ChEBI" id="CHEBI:29035"/>
    </cofactor>
    <text evidence="2">The Mn(2+) ion enhances activity.</text>
</comment>
<dbReference type="InterPro" id="IPR036264">
    <property type="entry name" value="Bact_exopeptidase_dim_dom"/>
</dbReference>
<keyword evidence="1" id="KW-0378">Hydrolase</keyword>
<dbReference type="PANTHER" id="PTHR11014:SF63">
    <property type="entry name" value="METALLOPEPTIDASE, PUTATIVE (AFU_ORTHOLOGUE AFUA_6G09600)-RELATED"/>
    <property type="match status" value="1"/>
</dbReference>
<evidence type="ECO:0000259" key="3">
    <source>
        <dbReference type="Pfam" id="PF07687"/>
    </source>
</evidence>
<protein>
    <submittedName>
        <fullName evidence="4">Amidohydrolase</fullName>
    </submittedName>
</protein>
<keyword evidence="5" id="KW-1185">Reference proteome</keyword>
<dbReference type="CDD" id="cd05666">
    <property type="entry name" value="M20_Acy1-like"/>
    <property type="match status" value="1"/>
</dbReference>
<feature type="domain" description="Peptidase M20 dimerisation" evidence="3">
    <location>
        <begin position="179"/>
        <end position="271"/>
    </location>
</feature>
<dbReference type="Gene3D" id="3.30.70.360">
    <property type="match status" value="1"/>
</dbReference>
<gene>
    <name evidence="4" type="ORF">H0I76_12900</name>
</gene>
<dbReference type="NCBIfam" id="TIGR01891">
    <property type="entry name" value="amidohydrolases"/>
    <property type="match status" value="1"/>
</dbReference>
<evidence type="ECO:0000256" key="2">
    <source>
        <dbReference type="PIRSR" id="PIRSR005962-1"/>
    </source>
</evidence>
<proteinExistence type="predicted"/>
<evidence type="ECO:0000313" key="4">
    <source>
        <dbReference type="EMBL" id="MBK0400091.1"/>
    </source>
</evidence>
<dbReference type="InterPro" id="IPR017439">
    <property type="entry name" value="Amidohydrolase"/>
</dbReference>
<name>A0A8J7M7M9_9RHOB</name>
<dbReference type="PIRSF" id="PIRSF005962">
    <property type="entry name" value="Pept_M20D_amidohydro"/>
    <property type="match status" value="1"/>
</dbReference>
<reference evidence="4" key="1">
    <citation type="submission" date="2020-12" db="EMBL/GenBank/DDBJ databases">
        <title>Bacterial taxonomy.</title>
        <authorList>
            <person name="Pan X."/>
        </authorList>
    </citation>
    <scope>NUCLEOTIDE SEQUENCE</scope>
    <source>
        <strain evidence="4">M0105</strain>
    </source>
</reference>
<feature type="binding site" evidence="2">
    <location>
        <position position="95"/>
    </location>
    <ligand>
        <name>Mn(2+)</name>
        <dbReference type="ChEBI" id="CHEBI:29035"/>
        <label>2</label>
    </ligand>
</feature>
<dbReference type="Pfam" id="PF01546">
    <property type="entry name" value="Peptidase_M20"/>
    <property type="match status" value="1"/>
</dbReference>
<feature type="binding site" evidence="2">
    <location>
        <position position="130"/>
    </location>
    <ligand>
        <name>Mn(2+)</name>
        <dbReference type="ChEBI" id="CHEBI:29035"/>
        <label>2</label>
    </ligand>
</feature>
<feature type="binding site" evidence="2">
    <location>
        <position position="352"/>
    </location>
    <ligand>
        <name>Mn(2+)</name>
        <dbReference type="ChEBI" id="CHEBI:29035"/>
        <label>2</label>
    </ligand>
</feature>
<accession>A0A8J7M7M9</accession>
<dbReference type="InterPro" id="IPR011650">
    <property type="entry name" value="Peptidase_M20_dimer"/>
</dbReference>
<evidence type="ECO:0000256" key="1">
    <source>
        <dbReference type="ARBA" id="ARBA00022801"/>
    </source>
</evidence>
<dbReference type="GO" id="GO:0050118">
    <property type="term" value="F:N-acetyldiaminopimelate deacetylase activity"/>
    <property type="evidence" value="ECO:0007669"/>
    <property type="project" value="UniProtKB-ARBA"/>
</dbReference>
<dbReference type="EMBL" id="JAEHHL010000007">
    <property type="protein sequence ID" value="MBK0400091.1"/>
    <property type="molecule type" value="Genomic_DNA"/>
</dbReference>
<dbReference type="GO" id="GO:0046872">
    <property type="term" value="F:metal ion binding"/>
    <property type="evidence" value="ECO:0007669"/>
    <property type="project" value="UniProtKB-KW"/>
</dbReference>
<dbReference type="AlphaFoldDB" id="A0A8J7M7M9"/>
<dbReference type="SUPFAM" id="SSF53187">
    <property type="entry name" value="Zn-dependent exopeptidases"/>
    <property type="match status" value="1"/>
</dbReference>
<dbReference type="Pfam" id="PF07687">
    <property type="entry name" value="M20_dimer"/>
    <property type="match status" value="1"/>
</dbReference>
<dbReference type="Proteomes" id="UP000655420">
    <property type="component" value="Unassembled WGS sequence"/>
</dbReference>
<keyword evidence="2" id="KW-0479">Metal-binding</keyword>
<dbReference type="GO" id="GO:0019877">
    <property type="term" value="P:diaminopimelate biosynthetic process"/>
    <property type="evidence" value="ECO:0007669"/>
    <property type="project" value="UniProtKB-ARBA"/>
</dbReference>
<sequence>MAPELAEWRQDFHRHPELGYHEERTAARVASLLRDFGLDHVETGIGVTGVVGVLHGRGGPGTEAIMLRADMDALPMHEASGVAHESLEPGKMHACGHDGHTTMLLGAAKHLASTRNFAGTVYFCFQPAEEGGAGAKAMLDDGLLQRFPASRVFGMHNWPGMAAGHFVLQDGPVLASADEFTITVKGKGGHAAKPHLARDPIVAGAALVSALQSIVSRVVDPLEPAVVSITQFHAGSTHNVIPESALLMGTTRTFSDKVQAVIQAEMDRICAEIGRSFAVEIEIDRGPTPYPATVNDRAVTDFTEAALRDIFGDARVVRGHPPTMGSEDFAFLSREVPGCFVLIGNGDSAPLHHPAYDFSDEAAPAGVAFWSGLVERALPAG</sequence>